<dbReference type="AlphaFoldDB" id="A0A6I2MMF9"/>
<dbReference type="PANTHER" id="PTHR30265:SF4">
    <property type="entry name" value="KOW MOTIF FAMILY PROTEIN, EXPRESSED"/>
    <property type="match status" value="1"/>
</dbReference>
<dbReference type="SUPFAM" id="SSF82679">
    <property type="entry name" value="N-utilization substance G protein NusG, N-terminal domain"/>
    <property type="match status" value="1"/>
</dbReference>
<proteinExistence type="predicted"/>
<dbReference type="InterPro" id="IPR036735">
    <property type="entry name" value="NGN_dom_sf"/>
</dbReference>
<evidence type="ECO:0000313" key="6">
    <source>
        <dbReference type="Proteomes" id="UP000443153"/>
    </source>
</evidence>
<accession>A0A6I2MMF9</accession>
<keyword evidence="2" id="KW-0805">Transcription regulation</keyword>
<dbReference type="PANTHER" id="PTHR30265">
    <property type="entry name" value="RHO-INTERACTING TRANSCRIPTION TERMINATION FACTOR NUSG"/>
    <property type="match status" value="1"/>
</dbReference>
<dbReference type="CDD" id="cd09895">
    <property type="entry name" value="NGN_SP_UpxY"/>
    <property type="match status" value="1"/>
</dbReference>
<feature type="domain" description="NusG-like N-terminal" evidence="4">
    <location>
        <begin position="1"/>
        <end position="91"/>
    </location>
</feature>
<dbReference type="Proteomes" id="UP000443153">
    <property type="component" value="Unassembled WGS sequence"/>
</dbReference>
<dbReference type="NCBIfam" id="NF033644">
    <property type="entry name" value="antiterm_UpxY"/>
    <property type="match status" value="1"/>
</dbReference>
<dbReference type="GO" id="GO:0006354">
    <property type="term" value="P:DNA-templated transcription elongation"/>
    <property type="evidence" value="ECO:0007669"/>
    <property type="project" value="InterPro"/>
</dbReference>
<dbReference type="RefSeq" id="WP_154364046.1">
    <property type="nucleotide sequence ID" value="NZ_WKJH01000002.1"/>
</dbReference>
<gene>
    <name evidence="5" type="ORF">GJ691_04090</name>
</gene>
<protein>
    <submittedName>
        <fullName evidence="5">UpxY family transcription antiterminator</fullName>
    </submittedName>
</protein>
<dbReference type="EMBL" id="WKJH01000002">
    <property type="protein sequence ID" value="MRX63344.1"/>
    <property type="molecule type" value="Genomic_DNA"/>
</dbReference>
<keyword evidence="6" id="KW-1185">Reference proteome</keyword>
<comment type="caution">
    <text evidence="5">The sequence shown here is derived from an EMBL/GenBank/DDBJ whole genome shotgun (WGS) entry which is preliminary data.</text>
</comment>
<keyword evidence="1" id="KW-0889">Transcription antitermination</keyword>
<reference evidence="5 6" key="1">
    <citation type="submission" date="2019-11" db="EMBL/GenBank/DDBJ databases">
        <title>Maribacter lutea sp. nov., a marine bacterium isolated from intertidal sand.</title>
        <authorList>
            <person name="Liu A."/>
        </authorList>
    </citation>
    <scope>NUCLEOTIDE SEQUENCE [LARGE SCALE GENOMIC DNA]</scope>
    <source>
        <strain evidence="5 6">RZ05</strain>
    </source>
</reference>
<evidence type="ECO:0000256" key="1">
    <source>
        <dbReference type="ARBA" id="ARBA00022814"/>
    </source>
</evidence>
<evidence type="ECO:0000256" key="3">
    <source>
        <dbReference type="ARBA" id="ARBA00023163"/>
    </source>
</evidence>
<dbReference type="Pfam" id="PF02357">
    <property type="entry name" value="NusG"/>
    <property type="match status" value="1"/>
</dbReference>
<name>A0A6I2MMF9_9FLAO</name>
<evidence type="ECO:0000259" key="4">
    <source>
        <dbReference type="Pfam" id="PF02357"/>
    </source>
</evidence>
<dbReference type="OrthoDB" id="9796143at2"/>
<sequence length="157" mass="18425">MKWYVLYVKPKSEKKVAERLRKIGVEVYCPLIKEIRQWSDRKKTIENPLFKSYVFVHIKEKHRHIVFDVPGVVRYLFWLGKPAVVRDEEILVIEKWLKDEDIEDITLSNLNPGDELFVKNGILKDHKGIVQEVGKKRVRLVIPGLGVVLNARIKDLV</sequence>
<organism evidence="5 6">
    <name type="scientific">Maribacter luteus</name>
    <dbReference type="NCBI Taxonomy" id="2594478"/>
    <lineage>
        <taxon>Bacteria</taxon>
        <taxon>Pseudomonadati</taxon>
        <taxon>Bacteroidota</taxon>
        <taxon>Flavobacteriia</taxon>
        <taxon>Flavobacteriales</taxon>
        <taxon>Flavobacteriaceae</taxon>
        <taxon>Maribacter</taxon>
    </lineage>
</organism>
<dbReference type="InterPro" id="IPR043425">
    <property type="entry name" value="NusG-like"/>
</dbReference>
<keyword evidence="3" id="KW-0804">Transcription</keyword>
<evidence type="ECO:0000256" key="2">
    <source>
        <dbReference type="ARBA" id="ARBA00023015"/>
    </source>
</evidence>
<dbReference type="InterPro" id="IPR006645">
    <property type="entry name" value="NGN-like_dom"/>
</dbReference>
<evidence type="ECO:0000313" key="5">
    <source>
        <dbReference type="EMBL" id="MRX63344.1"/>
    </source>
</evidence>
<dbReference type="GO" id="GO:0031564">
    <property type="term" value="P:transcription antitermination"/>
    <property type="evidence" value="ECO:0007669"/>
    <property type="project" value="UniProtKB-KW"/>
</dbReference>
<dbReference type="Gene3D" id="3.30.70.940">
    <property type="entry name" value="NusG, N-terminal domain"/>
    <property type="match status" value="1"/>
</dbReference>